<dbReference type="GO" id="GO:0005737">
    <property type="term" value="C:cytoplasm"/>
    <property type="evidence" value="ECO:0007669"/>
    <property type="project" value="UniProtKB-SubCell"/>
</dbReference>
<dbReference type="Gene3D" id="2.130.10.10">
    <property type="entry name" value="YVTN repeat-like/Quinoprotein amine dehydrogenase"/>
    <property type="match status" value="1"/>
</dbReference>
<dbReference type="FunFam" id="2.130.10.10:FF:000273">
    <property type="entry name" value="WD repeat domain-containing protein 83"/>
    <property type="match status" value="1"/>
</dbReference>
<dbReference type="GO" id="GO:0071013">
    <property type="term" value="C:catalytic step 2 spliceosome"/>
    <property type="evidence" value="ECO:0007669"/>
    <property type="project" value="TreeGrafter"/>
</dbReference>
<comment type="caution">
    <text evidence="9">The sequence shown here is derived from an EMBL/GenBank/DDBJ whole genome shotgun (WGS) entry which is preliminary data.</text>
</comment>
<dbReference type="OrthoDB" id="71437at2759"/>
<evidence type="ECO:0000313" key="9">
    <source>
        <dbReference type="EMBL" id="VDI16109.1"/>
    </source>
</evidence>
<dbReference type="PANTHER" id="PTHR22842">
    <property type="entry name" value="WD40 REPEAT PROTEIN"/>
    <property type="match status" value="1"/>
</dbReference>
<keyword evidence="2" id="KW-0963">Cytoplasm</keyword>
<dbReference type="InterPro" id="IPR051980">
    <property type="entry name" value="WD_repeat_MORG1"/>
</dbReference>
<dbReference type="PROSITE" id="PS50294">
    <property type="entry name" value="WD_REPEATS_REGION"/>
    <property type="match status" value="1"/>
</dbReference>
<organism evidence="9 10">
    <name type="scientific">Mytilus galloprovincialis</name>
    <name type="common">Mediterranean mussel</name>
    <dbReference type="NCBI Taxonomy" id="29158"/>
    <lineage>
        <taxon>Eukaryota</taxon>
        <taxon>Metazoa</taxon>
        <taxon>Spiralia</taxon>
        <taxon>Lophotrochozoa</taxon>
        <taxon>Mollusca</taxon>
        <taxon>Bivalvia</taxon>
        <taxon>Autobranchia</taxon>
        <taxon>Pteriomorphia</taxon>
        <taxon>Mytilida</taxon>
        <taxon>Mytiloidea</taxon>
        <taxon>Mytilidae</taxon>
        <taxon>Mytilinae</taxon>
        <taxon>Mytilus</taxon>
    </lineage>
</organism>
<keyword evidence="9" id="KW-0808">Transferase</keyword>
<dbReference type="SUPFAM" id="SSF50978">
    <property type="entry name" value="WD40 repeat-like"/>
    <property type="match status" value="1"/>
</dbReference>
<dbReference type="SMART" id="SM00320">
    <property type="entry name" value="WD40"/>
    <property type="match status" value="7"/>
</dbReference>
<dbReference type="EMBL" id="UYJE01003044">
    <property type="protein sequence ID" value="VDI16109.1"/>
    <property type="molecule type" value="Genomic_DNA"/>
</dbReference>
<proteinExistence type="inferred from homology"/>
<dbReference type="Proteomes" id="UP000596742">
    <property type="component" value="Unassembled WGS sequence"/>
</dbReference>
<dbReference type="PANTHER" id="PTHR22842:SF3">
    <property type="entry name" value="WD REPEAT DOMAIN-CONTAINING PROTEIN 83"/>
    <property type="match status" value="1"/>
</dbReference>
<dbReference type="InterPro" id="IPR036322">
    <property type="entry name" value="WD40_repeat_dom_sf"/>
</dbReference>
<feature type="repeat" description="WD" evidence="8">
    <location>
        <begin position="97"/>
        <end position="129"/>
    </location>
</feature>
<evidence type="ECO:0000256" key="2">
    <source>
        <dbReference type="ARBA" id="ARBA00022490"/>
    </source>
</evidence>
<dbReference type="PROSITE" id="PS50082">
    <property type="entry name" value="WD_REPEATS_2"/>
    <property type="match status" value="2"/>
</dbReference>
<sequence length="311" mass="34533">MRNDIPSTLTRTIVCKQGAVRAVRFNGDGNYCITCGSDKSVKLWNPHREVLLKTYSGHGYEVLDAQASCDNSQICSCGMDKSVVVFDVATGNAVRKYRGHAGTVNCVKFNEESTLVLSGSVDGTIRTWDCRTRKMDPIQILDEATDSVTSLQVSDYEILSGSADGCIRRYDLRNGKMFVDFIGKSVSSTSFTRDGQCVLTSTMDDSIKLMDKDTGEMLNEFKGHQNHDYKIDNCLNREDTCVVSGSEDGYVYFWDLVEVIIICVAKVIHKMQHEGHKVVHSLTFHPTETCLITAAADKIYVWRSSPASEDG</sequence>
<comment type="similarity">
    <text evidence="5">Belongs to the WD repeat MORG1 family.</text>
</comment>
<dbReference type="InterPro" id="IPR020472">
    <property type="entry name" value="WD40_PAC1"/>
</dbReference>
<evidence type="ECO:0000256" key="6">
    <source>
        <dbReference type="ARBA" id="ARBA00040453"/>
    </source>
</evidence>
<evidence type="ECO:0000256" key="7">
    <source>
        <dbReference type="ARBA" id="ARBA00042222"/>
    </source>
</evidence>
<reference evidence="9" key="1">
    <citation type="submission" date="2018-11" db="EMBL/GenBank/DDBJ databases">
        <authorList>
            <person name="Alioto T."/>
            <person name="Alioto T."/>
        </authorList>
    </citation>
    <scope>NUCLEOTIDE SEQUENCE</scope>
</reference>
<accession>A0A8B6DAR9</accession>
<dbReference type="CDD" id="cd00200">
    <property type="entry name" value="WD40"/>
    <property type="match status" value="1"/>
</dbReference>
<dbReference type="GO" id="GO:0016301">
    <property type="term" value="F:kinase activity"/>
    <property type="evidence" value="ECO:0007669"/>
    <property type="project" value="UniProtKB-KW"/>
</dbReference>
<dbReference type="InterPro" id="IPR015943">
    <property type="entry name" value="WD40/YVTN_repeat-like_dom_sf"/>
</dbReference>
<feature type="repeat" description="WD" evidence="8">
    <location>
        <begin position="13"/>
        <end position="45"/>
    </location>
</feature>
<gene>
    <name evidence="9" type="ORF">MGAL_10B082203</name>
</gene>
<keyword evidence="10" id="KW-1185">Reference proteome</keyword>
<evidence type="ECO:0000256" key="3">
    <source>
        <dbReference type="ARBA" id="ARBA00022574"/>
    </source>
</evidence>
<evidence type="ECO:0000256" key="5">
    <source>
        <dbReference type="ARBA" id="ARBA00038145"/>
    </source>
</evidence>
<evidence type="ECO:0000256" key="4">
    <source>
        <dbReference type="ARBA" id="ARBA00022737"/>
    </source>
</evidence>
<keyword evidence="3 8" id="KW-0853">WD repeat</keyword>
<evidence type="ECO:0000256" key="8">
    <source>
        <dbReference type="PROSITE-ProRule" id="PRU00221"/>
    </source>
</evidence>
<evidence type="ECO:0000313" key="10">
    <source>
        <dbReference type="Proteomes" id="UP000596742"/>
    </source>
</evidence>
<evidence type="ECO:0000256" key="1">
    <source>
        <dbReference type="ARBA" id="ARBA00004496"/>
    </source>
</evidence>
<dbReference type="PRINTS" id="PR00320">
    <property type="entry name" value="GPROTEINBRPT"/>
</dbReference>
<comment type="subcellular location">
    <subcellularLocation>
        <location evidence="1">Cytoplasm</location>
    </subcellularLocation>
</comment>
<protein>
    <recommendedName>
        <fullName evidence="6">WD repeat domain-containing protein 83</fullName>
    </recommendedName>
    <alternativeName>
        <fullName evidence="7">Mitogen-activated protein kinase organizer 1</fullName>
    </alternativeName>
</protein>
<keyword evidence="9" id="KW-0418">Kinase</keyword>
<dbReference type="Pfam" id="PF00400">
    <property type="entry name" value="WD40"/>
    <property type="match status" value="6"/>
</dbReference>
<dbReference type="GO" id="GO:0000398">
    <property type="term" value="P:mRNA splicing, via spliceosome"/>
    <property type="evidence" value="ECO:0007669"/>
    <property type="project" value="TreeGrafter"/>
</dbReference>
<keyword evidence="4" id="KW-0677">Repeat</keyword>
<dbReference type="InterPro" id="IPR001680">
    <property type="entry name" value="WD40_rpt"/>
</dbReference>
<dbReference type="AlphaFoldDB" id="A0A8B6DAR9"/>
<name>A0A8B6DAR9_MYTGA</name>